<evidence type="ECO:0000256" key="5">
    <source>
        <dbReference type="ARBA" id="ARBA00022989"/>
    </source>
</evidence>
<comment type="subcellular location">
    <subcellularLocation>
        <location evidence="1">Cell membrane</location>
        <topology evidence="1">Single-pass membrane protein</topology>
    </subcellularLocation>
    <subcellularLocation>
        <location evidence="7">Cell membrane</location>
        <topology evidence="7">Single-pass type II membrane protein</topology>
    </subcellularLocation>
</comment>
<evidence type="ECO:0000313" key="9">
    <source>
        <dbReference type="EMBL" id="MBK1876727.1"/>
    </source>
</evidence>
<reference evidence="9" key="1">
    <citation type="submission" date="2021-01" db="EMBL/GenBank/DDBJ databases">
        <title>Modified the classification status of verrucomicrobia.</title>
        <authorList>
            <person name="Feng X."/>
        </authorList>
    </citation>
    <scope>NUCLEOTIDE SEQUENCE</scope>
    <source>
        <strain evidence="9">KCTC 13126</strain>
    </source>
</reference>
<comment type="similarity">
    <text evidence="2 7">Belongs to the ExbD/TolR family.</text>
</comment>
<dbReference type="GO" id="GO:0005886">
    <property type="term" value="C:plasma membrane"/>
    <property type="evidence" value="ECO:0007669"/>
    <property type="project" value="UniProtKB-SubCell"/>
</dbReference>
<dbReference type="RefSeq" id="WP_200354943.1">
    <property type="nucleotide sequence ID" value="NZ_JAENIL010000011.1"/>
</dbReference>
<dbReference type="Proteomes" id="UP000617628">
    <property type="component" value="Unassembled WGS sequence"/>
</dbReference>
<organism evidence="9 10">
    <name type="scientific">Pelagicoccus mobilis</name>
    <dbReference type="NCBI Taxonomy" id="415221"/>
    <lineage>
        <taxon>Bacteria</taxon>
        <taxon>Pseudomonadati</taxon>
        <taxon>Verrucomicrobiota</taxon>
        <taxon>Opitutia</taxon>
        <taxon>Puniceicoccales</taxon>
        <taxon>Pelagicoccaceae</taxon>
        <taxon>Pelagicoccus</taxon>
    </lineage>
</organism>
<protein>
    <submittedName>
        <fullName evidence="9">Biopolymer transporter ExbD</fullName>
    </submittedName>
</protein>
<name>A0A934VNY9_9BACT</name>
<feature type="transmembrane region" description="Helical" evidence="8">
    <location>
        <begin position="12"/>
        <end position="32"/>
    </location>
</feature>
<comment type="caution">
    <text evidence="9">The sequence shown here is derived from an EMBL/GenBank/DDBJ whole genome shotgun (WGS) entry which is preliminary data.</text>
</comment>
<evidence type="ECO:0000256" key="4">
    <source>
        <dbReference type="ARBA" id="ARBA00022692"/>
    </source>
</evidence>
<keyword evidence="4 7" id="KW-0812">Transmembrane</keyword>
<evidence type="ECO:0000256" key="8">
    <source>
        <dbReference type="SAM" id="Phobius"/>
    </source>
</evidence>
<keyword evidence="10" id="KW-1185">Reference proteome</keyword>
<evidence type="ECO:0000256" key="2">
    <source>
        <dbReference type="ARBA" id="ARBA00005811"/>
    </source>
</evidence>
<evidence type="ECO:0000256" key="3">
    <source>
        <dbReference type="ARBA" id="ARBA00022475"/>
    </source>
</evidence>
<keyword evidence="7" id="KW-0653">Protein transport</keyword>
<keyword evidence="7" id="KW-0813">Transport</keyword>
<proteinExistence type="inferred from homology"/>
<dbReference type="GO" id="GO:0015031">
    <property type="term" value="P:protein transport"/>
    <property type="evidence" value="ECO:0007669"/>
    <property type="project" value="UniProtKB-KW"/>
</dbReference>
<dbReference type="EMBL" id="JAENIL010000011">
    <property type="protein sequence ID" value="MBK1876727.1"/>
    <property type="molecule type" value="Genomic_DNA"/>
</dbReference>
<sequence>MLKLEAELPKRARLSFWPFLDLCVIGMFFVLFSSKFVMAPGLTLALPKVESSQVAIAPIYEIVTVTEVKGEEMIFFQDSVLNLDSLEKLLVKRGGAPEGATLLVKADIAVSMKTLSSLSQLAIDAGYLKVQLATDDRRPGEGAFAN</sequence>
<evidence type="ECO:0000256" key="6">
    <source>
        <dbReference type="ARBA" id="ARBA00023136"/>
    </source>
</evidence>
<keyword evidence="5 8" id="KW-1133">Transmembrane helix</keyword>
<gene>
    <name evidence="9" type="ORF">JIN87_07595</name>
</gene>
<keyword evidence="3" id="KW-1003">Cell membrane</keyword>
<accession>A0A934VNY9</accession>
<dbReference type="Pfam" id="PF02472">
    <property type="entry name" value="ExbD"/>
    <property type="match status" value="1"/>
</dbReference>
<evidence type="ECO:0000256" key="7">
    <source>
        <dbReference type="RuleBase" id="RU003879"/>
    </source>
</evidence>
<dbReference type="InterPro" id="IPR003400">
    <property type="entry name" value="ExbD"/>
</dbReference>
<dbReference type="GO" id="GO:0022857">
    <property type="term" value="F:transmembrane transporter activity"/>
    <property type="evidence" value="ECO:0007669"/>
    <property type="project" value="InterPro"/>
</dbReference>
<keyword evidence="6 8" id="KW-0472">Membrane</keyword>
<dbReference type="AlphaFoldDB" id="A0A934VNY9"/>
<evidence type="ECO:0000313" key="10">
    <source>
        <dbReference type="Proteomes" id="UP000617628"/>
    </source>
</evidence>
<evidence type="ECO:0000256" key="1">
    <source>
        <dbReference type="ARBA" id="ARBA00004162"/>
    </source>
</evidence>